<dbReference type="OrthoDB" id="422086at2759"/>
<dbReference type="PANTHER" id="PTHR12714:SF9">
    <property type="entry name" value="PROTEIN-S-ISOPRENYLCYSTEINE O-METHYLTRANSFERASE"/>
    <property type="match status" value="1"/>
</dbReference>
<sequence length="237" mass="26032">MITALLRIPLAFVAMLGFQKATTPPHDPPSTNEGAPSTSLEVVLKQRAGPLLVRSVCWAGAFAESAVILASHFPDWAISSYILSSLAPTGHPERIRNTGLFFLGVFMTSLGGYVRLSCYRALGRLFTFEMSIRKNHQLITDGPYAVVRHPGYSGILLTVTGIVFWHVSEGSWARECGIFYTKLGLVSALVYLGLVSTIVTGLLSRMSKEDEALKKTFGAEWDDWATKVRYMLIPGVY</sequence>
<keyword evidence="8" id="KW-1185">Reference proteome</keyword>
<evidence type="ECO:0000256" key="6">
    <source>
        <dbReference type="SAM" id="SignalP"/>
    </source>
</evidence>
<comment type="catalytic activity">
    <reaction evidence="5">
        <text>[protein]-C-terminal S-[(2E,6E)-farnesyl]-L-cysteine + S-adenosyl-L-methionine = [protein]-C-terminal S-[(2E,6E)-farnesyl]-L-cysteine methyl ester + S-adenosyl-L-homocysteine</text>
        <dbReference type="Rhea" id="RHEA:21672"/>
        <dbReference type="Rhea" id="RHEA-COMP:12125"/>
        <dbReference type="Rhea" id="RHEA-COMP:12126"/>
        <dbReference type="ChEBI" id="CHEBI:57856"/>
        <dbReference type="ChEBI" id="CHEBI:59789"/>
        <dbReference type="ChEBI" id="CHEBI:90510"/>
        <dbReference type="ChEBI" id="CHEBI:90511"/>
        <dbReference type="EC" id="2.1.1.100"/>
    </reaction>
</comment>
<accession>A0A8S0VU88</accession>
<comment type="caution">
    <text evidence="5">Lacks conserved residue(s) required for the propagation of feature annotation.</text>
</comment>
<dbReference type="AlphaFoldDB" id="A0A8S0VU88"/>
<dbReference type="InterPro" id="IPR007269">
    <property type="entry name" value="ICMT_MeTrfase"/>
</dbReference>
<keyword evidence="4 5" id="KW-0472">Membrane</keyword>
<evidence type="ECO:0000256" key="1">
    <source>
        <dbReference type="ARBA" id="ARBA00004141"/>
    </source>
</evidence>
<evidence type="ECO:0000256" key="2">
    <source>
        <dbReference type="ARBA" id="ARBA00022692"/>
    </source>
</evidence>
<protein>
    <recommendedName>
        <fullName evidence="5">Protein-S-isoprenylcysteine O-methyltransferase</fullName>
        <ecNumber evidence="5">2.1.1.100</ecNumber>
    </recommendedName>
</protein>
<feature type="transmembrane region" description="Helical" evidence="5">
    <location>
        <begin position="100"/>
        <end position="122"/>
    </location>
</feature>
<keyword evidence="2 5" id="KW-0812">Transmembrane</keyword>
<feature type="transmembrane region" description="Helical" evidence="5">
    <location>
        <begin position="143"/>
        <end position="167"/>
    </location>
</feature>
<dbReference type="GO" id="GO:0005789">
    <property type="term" value="C:endoplasmic reticulum membrane"/>
    <property type="evidence" value="ECO:0007669"/>
    <property type="project" value="UniProtKB-SubCell"/>
</dbReference>
<comment type="subcellular location">
    <subcellularLocation>
        <location evidence="5">Endoplasmic reticulum membrane</location>
        <topology evidence="5">Multi-pass membrane protein</topology>
    </subcellularLocation>
    <subcellularLocation>
        <location evidence="1">Membrane</location>
        <topology evidence="1">Multi-pass membrane protein</topology>
    </subcellularLocation>
</comment>
<keyword evidence="5" id="KW-0256">Endoplasmic reticulum</keyword>
<gene>
    <name evidence="7" type="ORF">AAE3_LOCUS3876</name>
</gene>
<proteinExistence type="inferred from homology"/>
<comment type="similarity">
    <text evidence="5">Belongs to the class VI-like SAM-binding methyltransferase superfamily. Isoprenylcysteine carboxyl methyltransferase family.</text>
</comment>
<comment type="caution">
    <text evidence="7">The sequence shown here is derived from an EMBL/GenBank/DDBJ whole genome shotgun (WGS) entry which is preliminary data.</text>
</comment>
<name>A0A8S0VU88_CYCAE</name>
<dbReference type="Gene3D" id="1.20.120.1630">
    <property type="match status" value="1"/>
</dbReference>
<keyword evidence="5" id="KW-0808">Transferase</keyword>
<dbReference type="GO" id="GO:0032259">
    <property type="term" value="P:methylation"/>
    <property type="evidence" value="ECO:0007669"/>
    <property type="project" value="UniProtKB-KW"/>
</dbReference>
<evidence type="ECO:0000256" key="4">
    <source>
        <dbReference type="ARBA" id="ARBA00023136"/>
    </source>
</evidence>
<dbReference type="EMBL" id="CACVBS010000034">
    <property type="protein sequence ID" value="CAA7261770.1"/>
    <property type="molecule type" value="Genomic_DNA"/>
</dbReference>
<dbReference type="GO" id="GO:0004671">
    <property type="term" value="F:protein C-terminal S-isoprenylcysteine carboxyl O-methyltransferase activity"/>
    <property type="evidence" value="ECO:0007669"/>
    <property type="project" value="UniProtKB-EC"/>
</dbReference>
<feature type="chain" id="PRO_5035721773" description="Protein-S-isoprenylcysteine O-methyltransferase" evidence="6">
    <location>
        <begin position="22"/>
        <end position="237"/>
    </location>
</feature>
<dbReference type="Proteomes" id="UP000467700">
    <property type="component" value="Unassembled WGS sequence"/>
</dbReference>
<keyword evidence="5" id="KW-0489">Methyltransferase</keyword>
<evidence type="ECO:0000256" key="3">
    <source>
        <dbReference type="ARBA" id="ARBA00022989"/>
    </source>
</evidence>
<evidence type="ECO:0000256" key="5">
    <source>
        <dbReference type="RuleBase" id="RU362022"/>
    </source>
</evidence>
<keyword evidence="3 5" id="KW-1133">Transmembrane helix</keyword>
<reference evidence="7 8" key="1">
    <citation type="submission" date="2020-01" db="EMBL/GenBank/DDBJ databases">
        <authorList>
            <person name="Gupta K D."/>
        </authorList>
    </citation>
    <scope>NUCLEOTIDE SEQUENCE [LARGE SCALE GENOMIC DNA]</scope>
</reference>
<feature type="signal peptide" evidence="6">
    <location>
        <begin position="1"/>
        <end position="21"/>
    </location>
</feature>
<keyword evidence="5" id="KW-0949">S-adenosyl-L-methionine</keyword>
<keyword evidence="6" id="KW-0732">Signal</keyword>
<evidence type="ECO:0000313" key="7">
    <source>
        <dbReference type="EMBL" id="CAA7261770.1"/>
    </source>
</evidence>
<evidence type="ECO:0000313" key="8">
    <source>
        <dbReference type="Proteomes" id="UP000467700"/>
    </source>
</evidence>
<dbReference type="EC" id="2.1.1.100" evidence="5"/>
<organism evidence="7 8">
    <name type="scientific">Cyclocybe aegerita</name>
    <name type="common">Black poplar mushroom</name>
    <name type="synonym">Agrocybe aegerita</name>
    <dbReference type="NCBI Taxonomy" id="1973307"/>
    <lineage>
        <taxon>Eukaryota</taxon>
        <taxon>Fungi</taxon>
        <taxon>Dikarya</taxon>
        <taxon>Basidiomycota</taxon>
        <taxon>Agaricomycotina</taxon>
        <taxon>Agaricomycetes</taxon>
        <taxon>Agaricomycetidae</taxon>
        <taxon>Agaricales</taxon>
        <taxon>Agaricineae</taxon>
        <taxon>Bolbitiaceae</taxon>
        <taxon>Cyclocybe</taxon>
    </lineage>
</organism>
<feature type="transmembrane region" description="Helical" evidence="5">
    <location>
        <begin position="179"/>
        <end position="203"/>
    </location>
</feature>
<dbReference type="Pfam" id="PF04140">
    <property type="entry name" value="ICMT"/>
    <property type="match status" value="1"/>
</dbReference>
<dbReference type="PANTHER" id="PTHR12714">
    <property type="entry name" value="PROTEIN-S ISOPRENYLCYSTEINE O-METHYLTRANSFERASE"/>
    <property type="match status" value="1"/>
</dbReference>